<feature type="binding site" evidence="12">
    <location>
        <position position="298"/>
    </location>
    <ligand>
        <name>FMN</name>
        <dbReference type="ChEBI" id="CHEBI:58210"/>
    </ligand>
</feature>
<sequence>MLRFITAGESHGPALTTIIEGLPANMPLDIDAINANLARRQQGYGRGNRMKIETDQITVTSGLRHGLTLGSPLTLTLENKDYRNWAKVMDPAPVADKVKQQRTVHHPRPGHADLVGGLKYGFKDLRNVLERSSARETTMRVALGSVMEQLLQHLDIDVIGYVAALGGIHGEVNPADYQPDQLRDIIDQSEVKMIDPDKAQAIKDRIDQAKRDGDTLGGIVEVRAYNVPAGLGSYVQWDRKLDGRLAQAMVSINAFKGVEFGDGFKVADRPGSQVMDEIAYAADRGFYHKSDHLGGIEGGMSNGDTIIVRGVKKPIPTLYKPLDSVNIYSKEVYQANIERSDTTAVPAATIIAQTVVATELAQAVLEKFPHDNFNDLKAAVADYRADLKDPAIWQSADQAGK</sequence>
<dbReference type="GO" id="GO:0004107">
    <property type="term" value="F:chorismate synthase activity"/>
    <property type="evidence" value="ECO:0007669"/>
    <property type="project" value="UniProtKB-UniRule"/>
</dbReference>
<dbReference type="CDD" id="cd07304">
    <property type="entry name" value="Chorismate_synthase"/>
    <property type="match status" value="1"/>
</dbReference>
<comment type="similarity">
    <text evidence="2 12 13">Belongs to the chorismate synthase family.</text>
</comment>
<gene>
    <name evidence="12" type="primary">aroC</name>
    <name evidence="14" type="ORF">AWM75_07715</name>
</gene>
<comment type="cofactor">
    <cofactor evidence="12 13">
        <name>FMNH2</name>
        <dbReference type="ChEBI" id="CHEBI:57618"/>
    </cofactor>
    <text evidence="12 13">Reduced FMN (FMNH(2)).</text>
</comment>
<evidence type="ECO:0000256" key="1">
    <source>
        <dbReference type="ARBA" id="ARBA00005044"/>
    </source>
</evidence>
<dbReference type="PANTHER" id="PTHR21085">
    <property type="entry name" value="CHORISMATE SYNTHASE"/>
    <property type="match status" value="1"/>
</dbReference>
<dbReference type="GO" id="GO:0010181">
    <property type="term" value="F:FMN binding"/>
    <property type="evidence" value="ECO:0007669"/>
    <property type="project" value="TreeGrafter"/>
</dbReference>
<dbReference type="STRING" id="128944.AWM75_07715"/>
<reference evidence="15" key="2">
    <citation type="submission" date="2016-01" db="EMBL/GenBank/DDBJ databases">
        <title>Six Aerococcus type strain genome sequencing and assembly using PacBio and Illumina Hiseq.</title>
        <authorList>
            <person name="Carkaci D."/>
            <person name="Dargis R."/>
            <person name="Nielsen X.C."/>
            <person name="Skovgaard O."/>
            <person name="Fuursted K."/>
            <person name="Christensen J.J."/>
        </authorList>
    </citation>
    <scope>NUCLEOTIDE SEQUENCE [LARGE SCALE GENOMIC DNA]</scope>
    <source>
        <strain evidence="15">CCUG42038B</strain>
    </source>
</reference>
<proteinExistence type="inferred from homology"/>
<evidence type="ECO:0000256" key="10">
    <source>
        <dbReference type="ARBA" id="ARBA00023141"/>
    </source>
</evidence>
<keyword evidence="11 12" id="KW-0456">Lyase</keyword>
<dbReference type="GO" id="GO:0008652">
    <property type="term" value="P:amino acid biosynthetic process"/>
    <property type="evidence" value="ECO:0007669"/>
    <property type="project" value="UniProtKB-KW"/>
</dbReference>
<keyword evidence="15" id="KW-1185">Reference proteome</keyword>
<evidence type="ECO:0000256" key="11">
    <source>
        <dbReference type="ARBA" id="ARBA00023239"/>
    </source>
</evidence>
<keyword evidence="10 12" id="KW-0057">Aromatic amino acid biosynthesis</keyword>
<evidence type="ECO:0000256" key="3">
    <source>
        <dbReference type="ARBA" id="ARBA00011881"/>
    </source>
</evidence>
<evidence type="ECO:0000313" key="15">
    <source>
        <dbReference type="Proteomes" id="UP000062260"/>
    </source>
</evidence>
<dbReference type="Pfam" id="PF01264">
    <property type="entry name" value="Chorismate_synt"/>
    <property type="match status" value="1"/>
</dbReference>
<keyword evidence="8 12" id="KW-0274">FAD</keyword>
<keyword evidence="5 12" id="KW-0028">Amino-acid biosynthesis</keyword>
<comment type="pathway">
    <text evidence="1 12 13">Metabolic intermediate biosynthesis; chorismate biosynthesis; chorismate from D-erythrose 4-phosphate and phosphoenolpyruvate: step 7/7.</text>
</comment>
<dbReference type="FunFam" id="3.60.150.10:FF:000002">
    <property type="entry name" value="Chorismate synthase"/>
    <property type="match status" value="1"/>
</dbReference>
<dbReference type="Gene3D" id="3.60.150.10">
    <property type="entry name" value="Chorismate synthase AroC"/>
    <property type="match status" value="1"/>
</dbReference>
<organism evidence="14 15">
    <name type="scientific">Aerococcus urinaehominis</name>
    <dbReference type="NCBI Taxonomy" id="128944"/>
    <lineage>
        <taxon>Bacteria</taxon>
        <taxon>Bacillati</taxon>
        <taxon>Bacillota</taxon>
        <taxon>Bacilli</taxon>
        <taxon>Lactobacillales</taxon>
        <taxon>Aerococcaceae</taxon>
        <taxon>Aerococcus</taxon>
    </lineage>
</organism>
<feature type="binding site" evidence="12">
    <location>
        <begin position="131"/>
        <end position="133"/>
    </location>
    <ligand>
        <name>FMN</name>
        <dbReference type="ChEBI" id="CHEBI:58210"/>
    </ligand>
</feature>
<evidence type="ECO:0000256" key="5">
    <source>
        <dbReference type="ARBA" id="ARBA00022605"/>
    </source>
</evidence>
<evidence type="ECO:0000313" key="14">
    <source>
        <dbReference type="EMBL" id="AMB99859.1"/>
    </source>
</evidence>
<feature type="binding site" evidence="12">
    <location>
        <position position="46"/>
    </location>
    <ligand>
        <name>NADP(+)</name>
        <dbReference type="ChEBI" id="CHEBI:58349"/>
    </ligand>
</feature>
<keyword evidence="6 12" id="KW-0285">Flavoprotein</keyword>
<dbReference type="UniPathway" id="UPA00053">
    <property type="reaction ID" value="UER00090"/>
</dbReference>
<dbReference type="InterPro" id="IPR000453">
    <property type="entry name" value="Chorismate_synth"/>
</dbReference>
<accession>A0A0X8FML3</accession>
<dbReference type="NCBIfam" id="TIGR00033">
    <property type="entry name" value="aroC"/>
    <property type="match status" value="1"/>
</dbReference>
<evidence type="ECO:0000256" key="12">
    <source>
        <dbReference type="HAMAP-Rule" id="MF_00300"/>
    </source>
</evidence>
<feature type="binding site" evidence="12">
    <location>
        <position position="40"/>
    </location>
    <ligand>
        <name>NADP(+)</name>
        <dbReference type="ChEBI" id="CHEBI:58349"/>
    </ligand>
</feature>
<dbReference type="PROSITE" id="PS00788">
    <property type="entry name" value="CHORISMATE_SYNTHASE_2"/>
    <property type="match status" value="1"/>
</dbReference>
<feature type="binding site" evidence="12">
    <location>
        <begin position="313"/>
        <end position="317"/>
    </location>
    <ligand>
        <name>FMN</name>
        <dbReference type="ChEBI" id="CHEBI:58210"/>
    </ligand>
</feature>
<keyword evidence="9 12" id="KW-0521">NADP</keyword>
<comment type="subunit">
    <text evidence="3 12">Homotetramer.</text>
</comment>
<dbReference type="KEGG" id="auh:AWM75_07715"/>
<keyword evidence="7 12" id="KW-0288">FMN</keyword>
<reference evidence="14 15" key="1">
    <citation type="journal article" date="2016" name="Genome Announc.">
        <title>Complete Genome Sequences of Aerococcus christensenii CCUG 28831T, Aerococcus sanguinicola CCUG 43001T, Aerococcus urinae CCUG 36881T, Aerococcus urinaeequi CCUG 28094T, Aerococcus urinaehominis CCUG 42038 BT, and Aerococcus viridans CCUG 4311T.</title>
        <authorList>
            <person name="Carkaci D."/>
            <person name="Dargis R."/>
            <person name="Nielsen X.C."/>
            <person name="Skovgaard O."/>
            <person name="Fuursted K."/>
            <person name="Christensen J.J."/>
        </authorList>
    </citation>
    <scope>NUCLEOTIDE SEQUENCE [LARGE SCALE GENOMIC DNA]</scope>
    <source>
        <strain evidence="14 15">CCUG42038B</strain>
    </source>
</reference>
<evidence type="ECO:0000256" key="2">
    <source>
        <dbReference type="ARBA" id="ARBA00008014"/>
    </source>
</evidence>
<dbReference type="InterPro" id="IPR020541">
    <property type="entry name" value="Chorismate_synthase_CS"/>
</dbReference>
<comment type="function">
    <text evidence="12">Catalyzes the anti-1,4-elimination of the C-3 phosphate and the C-6 proR hydrogen from 5-enolpyruvylshikimate-3-phosphate (EPSP) to yield chorismate, which is the branch point compound that serves as the starting substrate for the three terminal pathways of aromatic amino acid biosynthesis. This reaction introduces a second double bond into the aromatic ring system.</text>
</comment>
<evidence type="ECO:0000256" key="9">
    <source>
        <dbReference type="ARBA" id="ARBA00022857"/>
    </source>
</evidence>
<dbReference type="PIRSF" id="PIRSF001456">
    <property type="entry name" value="Chorismate_synth"/>
    <property type="match status" value="1"/>
</dbReference>
<dbReference type="EMBL" id="CP014163">
    <property type="protein sequence ID" value="AMB99859.1"/>
    <property type="molecule type" value="Genomic_DNA"/>
</dbReference>
<comment type="catalytic activity">
    <reaction evidence="12 13">
        <text>5-O-(1-carboxyvinyl)-3-phosphoshikimate = chorismate + phosphate</text>
        <dbReference type="Rhea" id="RHEA:21020"/>
        <dbReference type="ChEBI" id="CHEBI:29748"/>
        <dbReference type="ChEBI" id="CHEBI:43474"/>
        <dbReference type="ChEBI" id="CHEBI:57701"/>
        <dbReference type="EC" id="4.2.3.5"/>
    </reaction>
</comment>
<dbReference type="Proteomes" id="UP000062260">
    <property type="component" value="Chromosome"/>
</dbReference>
<dbReference type="GO" id="GO:0009423">
    <property type="term" value="P:chorismate biosynthetic process"/>
    <property type="evidence" value="ECO:0007669"/>
    <property type="project" value="UniProtKB-UniRule"/>
</dbReference>
<feature type="binding site" evidence="12">
    <location>
        <position position="339"/>
    </location>
    <ligand>
        <name>FMN</name>
        <dbReference type="ChEBI" id="CHEBI:58210"/>
    </ligand>
</feature>
<dbReference type="GO" id="GO:0009073">
    <property type="term" value="P:aromatic amino acid family biosynthetic process"/>
    <property type="evidence" value="ECO:0007669"/>
    <property type="project" value="UniProtKB-KW"/>
</dbReference>
<dbReference type="AlphaFoldDB" id="A0A0X8FML3"/>
<evidence type="ECO:0000256" key="7">
    <source>
        <dbReference type="ARBA" id="ARBA00022643"/>
    </source>
</evidence>
<dbReference type="PROSITE" id="PS00787">
    <property type="entry name" value="CHORISMATE_SYNTHASE_1"/>
    <property type="match status" value="1"/>
</dbReference>
<dbReference type="SUPFAM" id="SSF103263">
    <property type="entry name" value="Chorismate synthase, AroC"/>
    <property type="match status" value="1"/>
</dbReference>
<dbReference type="OrthoDB" id="9771806at2"/>
<dbReference type="InterPro" id="IPR035904">
    <property type="entry name" value="Chorismate_synth_AroC_sf"/>
</dbReference>
<dbReference type="NCBIfam" id="NF003793">
    <property type="entry name" value="PRK05382.1"/>
    <property type="match status" value="1"/>
</dbReference>
<name>A0A0X8FML3_9LACT</name>
<dbReference type="EC" id="4.2.3.5" evidence="4 12"/>
<evidence type="ECO:0000256" key="8">
    <source>
        <dbReference type="ARBA" id="ARBA00022827"/>
    </source>
</evidence>
<dbReference type="RefSeq" id="WP_067980454.1">
    <property type="nucleotide sequence ID" value="NZ_CP014163.1"/>
</dbReference>
<dbReference type="PANTHER" id="PTHR21085:SF0">
    <property type="entry name" value="CHORISMATE SYNTHASE"/>
    <property type="match status" value="1"/>
</dbReference>
<evidence type="ECO:0000256" key="13">
    <source>
        <dbReference type="RuleBase" id="RU000605"/>
    </source>
</evidence>
<protein>
    <recommendedName>
        <fullName evidence="4 12">Chorismate synthase</fullName>
        <shortName evidence="12">CS</shortName>
        <ecNumber evidence="4 12">4.2.3.5</ecNumber>
    </recommendedName>
    <alternativeName>
        <fullName evidence="12">5-enolpyruvylshikimate-3-phosphate phospholyase</fullName>
    </alternativeName>
</protein>
<evidence type="ECO:0000256" key="6">
    <source>
        <dbReference type="ARBA" id="ARBA00022630"/>
    </source>
</evidence>
<feature type="binding site" evidence="12">
    <location>
        <begin position="253"/>
        <end position="254"/>
    </location>
    <ligand>
        <name>FMN</name>
        <dbReference type="ChEBI" id="CHEBI:58210"/>
    </ligand>
</feature>
<evidence type="ECO:0000256" key="4">
    <source>
        <dbReference type="ARBA" id="ARBA00013036"/>
    </source>
</evidence>
<dbReference type="GO" id="GO:0005829">
    <property type="term" value="C:cytosol"/>
    <property type="evidence" value="ECO:0007669"/>
    <property type="project" value="TreeGrafter"/>
</dbReference>
<dbReference type="HAMAP" id="MF_00300">
    <property type="entry name" value="Chorismate_synth"/>
    <property type="match status" value="1"/>
</dbReference>